<dbReference type="Gene3D" id="3.20.20.140">
    <property type="entry name" value="Metal-dependent hydrolases"/>
    <property type="match status" value="1"/>
</dbReference>
<dbReference type="RefSeq" id="WP_191157830.1">
    <property type="nucleotide sequence ID" value="NZ_JACXAI010000008.1"/>
</dbReference>
<dbReference type="Gene3D" id="3.10.310.70">
    <property type="match status" value="1"/>
</dbReference>
<proteinExistence type="predicted"/>
<reference evidence="2" key="1">
    <citation type="submission" date="2020-09" db="EMBL/GenBank/DDBJ databases">
        <title>A novel bacterium of genus Bacillus, isolated from South China Sea.</title>
        <authorList>
            <person name="Huang H."/>
            <person name="Mo K."/>
            <person name="Hu Y."/>
        </authorList>
    </citation>
    <scope>NUCLEOTIDE SEQUENCE</scope>
    <source>
        <strain evidence="2">IB182487</strain>
    </source>
</reference>
<organism evidence="2 3">
    <name type="scientific">Metabacillus arenae</name>
    <dbReference type="NCBI Taxonomy" id="2771434"/>
    <lineage>
        <taxon>Bacteria</taxon>
        <taxon>Bacillati</taxon>
        <taxon>Bacillota</taxon>
        <taxon>Bacilli</taxon>
        <taxon>Bacillales</taxon>
        <taxon>Bacillaceae</taxon>
        <taxon>Metabacillus</taxon>
    </lineage>
</organism>
<evidence type="ECO:0000259" key="1">
    <source>
        <dbReference type="Pfam" id="PF07969"/>
    </source>
</evidence>
<dbReference type="GO" id="GO:0016810">
    <property type="term" value="F:hydrolase activity, acting on carbon-nitrogen (but not peptide) bonds"/>
    <property type="evidence" value="ECO:0007669"/>
    <property type="project" value="InterPro"/>
</dbReference>
<dbReference type="AlphaFoldDB" id="A0A926NHW4"/>
<protein>
    <submittedName>
        <fullName evidence="2">Amidohydrolase family protein</fullName>
    </submittedName>
</protein>
<dbReference type="Gene3D" id="2.30.40.10">
    <property type="entry name" value="Urease, subunit C, domain 1"/>
    <property type="match status" value="1"/>
</dbReference>
<dbReference type="Pfam" id="PF07969">
    <property type="entry name" value="Amidohydro_3"/>
    <property type="match status" value="1"/>
</dbReference>
<evidence type="ECO:0000313" key="3">
    <source>
        <dbReference type="Proteomes" id="UP000626844"/>
    </source>
</evidence>
<dbReference type="SUPFAM" id="SSF51556">
    <property type="entry name" value="Metallo-dependent hydrolases"/>
    <property type="match status" value="1"/>
</dbReference>
<accession>A0A926NHW4</accession>
<sequence>MIINNVRIYQPYSHYHSDDIYHVRFEKGKIEEIRKGKTDEIGEHIIEANERTIAPSFIDSHMHLLRYGLLKKELDLRHVDSWEMMKEEVAEFHSEMEEHDWISGKGFDDAKFDDIASYLTAKDLDQIHLNKKIFFLHQDGHECVVNDKVLDLLKEEENFKLEPDDFKETDDHGNWNGRFKDTAVHYIKRHFLDRTVEDAKLAIEKAIPHLLQFGITTVHTDDLNFIGSYDRLWRAYRELEEEGKLPITVFLHHYIFNEEDLKRFIKEVDKRTGQGSTKVKVGAIKIFLDGTQRLHTAAMRFPYHDKPQTYGNCIYTQQQLNEMLQIAGSENMQVAMHAIGDRAVEQALEALEQNEAKTNQLNHRIVHAQTLGPDLIEKLERVKPYIETQPSFLLKEWNKKEKWAGKELAPYCDAFGTMQRRNIPFTLSSDCPIGELNPFETIFAAVNRTDKHHQPEGGWMPKEKLSLDESYYAFTTTPVELELTNDRKGKIEKGFPADFVLLSHHPHEVDAKELRHIEVIETWIDGKRVY</sequence>
<dbReference type="SUPFAM" id="SSF51338">
    <property type="entry name" value="Composite domain of metallo-dependent hydrolases"/>
    <property type="match status" value="1"/>
</dbReference>
<gene>
    <name evidence="2" type="ORF">IC621_08755</name>
</gene>
<comment type="caution">
    <text evidence="2">The sequence shown here is derived from an EMBL/GenBank/DDBJ whole genome shotgun (WGS) entry which is preliminary data.</text>
</comment>
<name>A0A926NHW4_9BACI</name>
<dbReference type="CDD" id="cd01300">
    <property type="entry name" value="YtcJ_like"/>
    <property type="match status" value="1"/>
</dbReference>
<dbReference type="PANTHER" id="PTHR22642:SF2">
    <property type="entry name" value="PROTEIN LONG AFTER FAR-RED 3"/>
    <property type="match status" value="1"/>
</dbReference>
<dbReference type="Proteomes" id="UP000626844">
    <property type="component" value="Unassembled WGS sequence"/>
</dbReference>
<keyword evidence="3" id="KW-1185">Reference proteome</keyword>
<dbReference type="InterPro" id="IPR011059">
    <property type="entry name" value="Metal-dep_hydrolase_composite"/>
</dbReference>
<dbReference type="EMBL" id="JACXAI010000008">
    <property type="protein sequence ID" value="MBD1380318.1"/>
    <property type="molecule type" value="Genomic_DNA"/>
</dbReference>
<dbReference type="PANTHER" id="PTHR22642">
    <property type="entry name" value="IMIDAZOLONEPROPIONASE"/>
    <property type="match status" value="1"/>
</dbReference>
<dbReference type="InterPro" id="IPR033932">
    <property type="entry name" value="YtcJ-like"/>
</dbReference>
<dbReference type="InterPro" id="IPR032466">
    <property type="entry name" value="Metal_Hydrolase"/>
</dbReference>
<dbReference type="InterPro" id="IPR013108">
    <property type="entry name" value="Amidohydro_3"/>
</dbReference>
<evidence type="ECO:0000313" key="2">
    <source>
        <dbReference type="EMBL" id="MBD1380318.1"/>
    </source>
</evidence>
<feature type="domain" description="Amidohydrolase 3" evidence="1">
    <location>
        <begin position="45"/>
        <end position="530"/>
    </location>
</feature>